<feature type="transmembrane region" description="Helical" evidence="7">
    <location>
        <begin position="201"/>
        <end position="222"/>
    </location>
</feature>
<evidence type="ECO:0000259" key="8">
    <source>
        <dbReference type="PROSITE" id="PS50928"/>
    </source>
</evidence>
<evidence type="ECO:0000256" key="4">
    <source>
        <dbReference type="ARBA" id="ARBA00022692"/>
    </source>
</evidence>
<evidence type="ECO:0000256" key="6">
    <source>
        <dbReference type="ARBA" id="ARBA00023136"/>
    </source>
</evidence>
<proteinExistence type="inferred from homology"/>
<feature type="transmembrane region" description="Helical" evidence="7">
    <location>
        <begin position="153"/>
        <end position="176"/>
    </location>
</feature>
<keyword evidence="3" id="KW-1003">Cell membrane</keyword>
<dbReference type="EMBL" id="CP043505">
    <property type="protein sequence ID" value="QEO15577.1"/>
    <property type="molecule type" value="Genomic_DNA"/>
</dbReference>
<dbReference type="InterPro" id="IPR000515">
    <property type="entry name" value="MetI-like"/>
</dbReference>
<evidence type="ECO:0000256" key="3">
    <source>
        <dbReference type="ARBA" id="ARBA00022475"/>
    </source>
</evidence>
<dbReference type="Proteomes" id="UP000324678">
    <property type="component" value="Chromosome"/>
</dbReference>
<feature type="transmembrane region" description="Helical" evidence="7">
    <location>
        <begin position="105"/>
        <end position="125"/>
    </location>
</feature>
<dbReference type="Pfam" id="PF00528">
    <property type="entry name" value="BPD_transp_1"/>
    <property type="match status" value="1"/>
</dbReference>
<dbReference type="AlphaFoldDB" id="A0A5C1YKH4"/>
<keyword evidence="10" id="KW-1185">Reference proteome</keyword>
<dbReference type="PROSITE" id="PS50928">
    <property type="entry name" value="ABC_TM1"/>
    <property type="match status" value="1"/>
</dbReference>
<dbReference type="KEGG" id="ail:FLP10_14915"/>
<dbReference type="RefSeq" id="WP_149161590.1">
    <property type="nucleotide sequence ID" value="NZ_CP043505.1"/>
</dbReference>
<dbReference type="CDD" id="cd06261">
    <property type="entry name" value="TM_PBP2"/>
    <property type="match status" value="1"/>
</dbReference>
<evidence type="ECO:0000313" key="9">
    <source>
        <dbReference type="EMBL" id="QEO15577.1"/>
    </source>
</evidence>
<sequence length="290" mass="32246">MRLSGRHRIVPYLFIAPWIVGFLAFTLFPATFSLWMSMFDWGIVGDRTFIGFDNYIRMFGDDTFYLAMSNTVRYALILVPLSVGLSLGLAVLLSRDVRGVGLFKTAFYLPTLLTGVALAIVWGWILADRGVLNFFIASLGGEPVRWLTDPGSAMWAMVLTTCFGQGAQMLIFLSALKNVPAELYEAATIDGAGPFRKFGRITLPMIGPAIVFNTIISIIAAFQQITVVLNLTGGGPDKATYFYSLFVYENAFRRGDLGYAASNAWIMLIAVLVLTLVFLRLSRRWSYYEV</sequence>
<dbReference type="PANTHER" id="PTHR30193">
    <property type="entry name" value="ABC TRANSPORTER PERMEASE PROTEIN"/>
    <property type="match status" value="1"/>
</dbReference>
<dbReference type="SUPFAM" id="SSF160964">
    <property type="entry name" value="MalF N-terminal region-like"/>
    <property type="match status" value="1"/>
</dbReference>
<gene>
    <name evidence="9" type="ORF">FLP10_14915</name>
</gene>
<feature type="transmembrane region" description="Helical" evidence="7">
    <location>
        <begin position="12"/>
        <end position="36"/>
    </location>
</feature>
<dbReference type="InterPro" id="IPR051393">
    <property type="entry name" value="ABC_transporter_permease"/>
</dbReference>
<dbReference type="GO" id="GO:0005886">
    <property type="term" value="C:plasma membrane"/>
    <property type="evidence" value="ECO:0007669"/>
    <property type="project" value="UniProtKB-SubCell"/>
</dbReference>
<feature type="domain" description="ABC transmembrane type-1" evidence="8">
    <location>
        <begin position="68"/>
        <end position="278"/>
    </location>
</feature>
<protein>
    <submittedName>
        <fullName evidence="9">Sugar ABC transporter permease</fullName>
    </submittedName>
</protein>
<feature type="transmembrane region" description="Helical" evidence="7">
    <location>
        <begin position="257"/>
        <end position="279"/>
    </location>
</feature>
<dbReference type="InterPro" id="IPR035906">
    <property type="entry name" value="MetI-like_sf"/>
</dbReference>
<feature type="transmembrane region" description="Helical" evidence="7">
    <location>
        <begin position="74"/>
        <end position="93"/>
    </location>
</feature>
<dbReference type="GO" id="GO:0055085">
    <property type="term" value="P:transmembrane transport"/>
    <property type="evidence" value="ECO:0007669"/>
    <property type="project" value="InterPro"/>
</dbReference>
<evidence type="ECO:0000256" key="1">
    <source>
        <dbReference type="ARBA" id="ARBA00004651"/>
    </source>
</evidence>
<dbReference type="Gene3D" id="1.10.3720.10">
    <property type="entry name" value="MetI-like"/>
    <property type="match status" value="1"/>
</dbReference>
<name>A0A5C1YKH4_9MICO</name>
<comment type="similarity">
    <text evidence="7">Belongs to the binding-protein-dependent transport system permease family.</text>
</comment>
<keyword evidence="6 7" id="KW-0472">Membrane</keyword>
<comment type="subcellular location">
    <subcellularLocation>
        <location evidence="1 7">Cell membrane</location>
        <topology evidence="1 7">Multi-pass membrane protein</topology>
    </subcellularLocation>
</comment>
<evidence type="ECO:0000256" key="7">
    <source>
        <dbReference type="RuleBase" id="RU363032"/>
    </source>
</evidence>
<accession>A0A5C1YKH4</accession>
<keyword evidence="5 7" id="KW-1133">Transmembrane helix</keyword>
<evidence type="ECO:0000313" key="10">
    <source>
        <dbReference type="Proteomes" id="UP000324678"/>
    </source>
</evidence>
<keyword evidence="4 7" id="KW-0812">Transmembrane</keyword>
<dbReference type="SUPFAM" id="SSF161098">
    <property type="entry name" value="MetI-like"/>
    <property type="match status" value="1"/>
</dbReference>
<organism evidence="9 10">
    <name type="scientific">Agromyces intestinalis</name>
    <dbReference type="NCBI Taxonomy" id="2592652"/>
    <lineage>
        <taxon>Bacteria</taxon>
        <taxon>Bacillati</taxon>
        <taxon>Actinomycetota</taxon>
        <taxon>Actinomycetes</taxon>
        <taxon>Micrococcales</taxon>
        <taxon>Microbacteriaceae</taxon>
        <taxon>Agromyces</taxon>
    </lineage>
</organism>
<evidence type="ECO:0000256" key="5">
    <source>
        <dbReference type="ARBA" id="ARBA00022989"/>
    </source>
</evidence>
<dbReference type="OrthoDB" id="4053402at2"/>
<dbReference type="PANTHER" id="PTHR30193:SF1">
    <property type="entry name" value="ABC TRANSPORTER PERMEASE PROTEIN YESP-RELATED"/>
    <property type="match status" value="1"/>
</dbReference>
<keyword evidence="2 7" id="KW-0813">Transport</keyword>
<evidence type="ECO:0000256" key="2">
    <source>
        <dbReference type="ARBA" id="ARBA00022448"/>
    </source>
</evidence>
<reference evidence="9 10" key="1">
    <citation type="submission" date="2019-09" db="EMBL/GenBank/DDBJ databases">
        <title>Genome sequencing of strain KACC 19306.</title>
        <authorList>
            <person name="Heo J."/>
            <person name="Kim S.-J."/>
            <person name="Kim J.-S."/>
            <person name="Hong S.-B."/>
            <person name="Kwon S.-W."/>
        </authorList>
    </citation>
    <scope>NUCLEOTIDE SEQUENCE [LARGE SCALE GENOMIC DNA]</scope>
    <source>
        <strain evidence="9 10">KACC 19306</strain>
    </source>
</reference>